<evidence type="ECO:0000313" key="1">
    <source>
        <dbReference type="EMBL" id="KAA6325282.1"/>
    </source>
</evidence>
<dbReference type="Pfam" id="PF20217">
    <property type="entry name" value="DUF6577"/>
    <property type="match status" value="1"/>
</dbReference>
<dbReference type="EMBL" id="SNRY01002394">
    <property type="protein sequence ID" value="KAA6325282.1"/>
    <property type="molecule type" value="Genomic_DNA"/>
</dbReference>
<accession>A0A5J4QUP4</accession>
<sequence>MNSKLDIDRLKEQLSDKDVISLKDIDAFYREKEPSIPKTTVSWRIYSLLQQEVLQRVGHGKYSFGTTQYFIPKVSHKMKQIGQTIKKKFPFIKYCQWELSSVNLFSQHLINFNVLFVDVERDAVESVYYELKESYSKVMLIQNLYDNLSEFGNTIIVRPLITDAPIQKNENTYIVILEKLLVDLCTDKEFISFQGNEIYHIYENAFDKYTINQQTMLRYAGRKTKREEIAKILKTINRQ</sequence>
<reference evidence="1" key="1">
    <citation type="submission" date="2019-03" db="EMBL/GenBank/DDBJ databases">
        <title>Single cell metagenomics reveals metabolic interactions within the superorganism composed of flagellate Streblomastix strix and complex community of Bacteroidetes bacteria on its surface.</title>
        <authorList>
            <person name="Treitli S.C."/>
            <person name="Kolisko M."/>
            <person name="Husnik F."/>
            <person name="Keeling P."/>
            <person name="Hampl V."/>
        </authorList>
    </citation>
    <scope>NUCLEOTIDE SEQUENCE</scope>
    <source>
        <strain evidence="1">STM</strain>
    </source>
</reference>
<name>A0A5J4QUP4_9ZZZZ</name>
<gene>
    <name evidence="1" type="ORF">EZS27_025484</name>
</gene>
<organism evidence="1">
    <name type="scientific">termite gut metagenome</name>
    <dbReference type="NCBI Taxonomy" id="433724"/>
    <lineage>
        <taxon>unclassified sequences</taxon>
        <taxon>metagenomes</taxon>
        <taxon>organismal metagenomes</taxon>
    </lineage>
</organism>
<dbReference type="InterPro" id="IPR046484">
    <property type="entry name" value="DUF6577"/>
</dbReference>
<proteinExistence type="predicted"/>
<comment type="caution">
    <text evidence="1">The sequence shown here is derived from an EMBL/GenBank/DDBJ whole genome shotgun (WGS) entry which is preliminary data.</text>
</comment>
<protein>
    <submittedName>
        <fullName evidence="1">Uncharacterized protein</fullName>
    </submittedName>
</protein>
<dbReference type="AlphaFoldDB" id="A0A5J4QUP4"/>